<sequence length="97" mass="10360">AEIFGEANSLFEQLINSMADLLIKDVFSQLISFLPGGGILSGVIDLFSSPPTPSPITQTLDPGRAPGNQTIIIELGGMPLGQVVLEGNREIQERRLV</sequence>
<name>A0A0F8ZTL3_9ZZZZ</name>
<accession>A0A0F8ZTL3</accession>
<proteinExistence type="predicted"/>
<protein>
    <submittedName>
        <fullName evidence="1">Uncharacterized protein</fullName>
    </submittedName>
</protein>
<feature type="non-terminal residue" evidence="1">
    <location>
        <position position="1"/>
    </location>
</feature>
<gene>
    <name evidence="1" type="ORF">LCGC14_2930960</name>
</gene>
<dbReference type="AlphaFoldDB" id="A0A0F8ZTL3"/>
<organism evidence="1">
    <name type="scientific">marine sediment metagenome</name>
    <dbReference type="NCBI Taxonomy" id="412755"/>
    <lineage>
        <taxon>unclassified sequences</taxon>
        <taxon>metagenomes</taxon>
        <taxon>ecological metagenomes</taxon>
    </lineage>
</organism>
<comment type="caution">
    <text evidence="1">The sequence shown here is derived from an EMBL/GenBank/DDBJ whole genome shotgun (WGS) entry which is preliminary data.</text>
</comment>
<dbReference type="EMBL" id="LAZR01058505">
    <property type="protein sequence ID" value="KKK69744.1"/>
    <property type="molecule type" value="Genomic_DNA"/>
</dbReference>
<evidence type="ECO:0000313" key="1">
    <source>
        <dbReference type="EMBL" id="KKK69744.1"/>
    </source>
</evidence>
<reference evidence="1" key="1">
    <citation type="journal article" date="2015" name="Nature">
        <title>Complex archaea that bridge the gap between prokaryotes and eukaryotes.</title>
        <authorList>
            <person name="Spang A."/>
            <person name="Saw J.H."/>
            <person name="Jorgensen S.L."/>
            <person name="Zaremba-Niedzwiedzka K."/>
            <person name="Martijn J."/>
            <person name="Lind A.E."/>
            <person name="van Eijk R."/>
            <person name="Schleper C."/>
            <person name="Guy L."/>
            <person name="Ettema T.J."/>
        </authorList>
    </citation>
    <scope>NUCLEOTIDE SEQUENCE</scope>
</reference>